<dbReference type="OMA" id="FVERRYC"/>
<organism evidence="1 2">
    <name type="scientific">Phytophthora sojae (strain P6497)</name>
    <name type="common">Soybean stem and root rot agent</name>
    <name type="synonym">Phytophthora megasperma f. sp. glycines</name>
    <dbReference type="NCBI Taxonomy" id="1094619"/>
    <lineage>
        <taxon>Eukaryota</taxon>
        <taxon>Sar</taxon>
        <taxon>Stramenopiles</taxon>
        <taxon>Oomycota</taxon>
        <taxon>Peronosporomycetes</taxon>
        <taxon>Peronosporales</taxon>
        <taxon>Peronosporaceae</taxon>
        <taxon>Phytophthora</taxon>
    </lineage>
</organism>
<name>G4ZDM2_PHYSP</name>
<protein>
    <submittedName>
        <fullName evidence="1">Uncharacterized protein</fullName>
    </submittedName>
</protein>
<sequence>MNDPELLRIVCRVLPTELLAIVHIPELVNTFLLPATIDSAVYNDLVGVIQAYGCSRPWTVAAMDGAATRGRLDIVHWLYAHRCGGCSTAAFLGAASHGHLDVLKWLHNFYPMLCDSEKEQVLAAEYGHVGVVRFLLPGRRAREVKACLVAAAANGHVQVMEAVFPWPVDMTQCLVAAAAKDHLEVLRLLLDRGYNDQIRYVGPALRDAVAAGQVNSIQFLLDKCDDFGVRSALGTAVESGRTAVVEQILGRCSPDEVPIGRELKKAAQRNQCEIVQLLLAKRAHARLGLTKEIQAAIDVAFLDAVKHGRIDIVKALADSSGFSVTDALRHAERRRQWEIVKMLLDFARMEGSI</sequence>
<dbReference type="InParanoid" id="G4ZDM2"/>
<dbReference type="PANTHER" id="PTHR46586">
    <property type="entry name" value="ANKYRIN REPEAT-CONTAINING PROTEIN"/>
    <property type="match status" value="1"/>
</dbReference>
<dbReference type="SMR" id="G4ZDM2"/>
<dbReference type="Proteomes" id="UP000002640">
    <property type="component" value="Unassembled WGS sequence"/>
</dbReference>
<dbReference type="PANTHER" id="PTHR46586:SF3">
    <property type="entry name" value="ANKYRIN REPEAT-CONTAINING PROTEIN"/>
    <property type="match status" value="1"/>
</dbReference>
<dbReference type="EMBL" id="JH159154">
    <property type="protein sequence ID" value="EGZ18361.1"/>
    <property type="molecule type" value="Genomic_DNA"/>
</dbReference>
<evidence type="ECO:0000313" key="2">
    <source>
        <dbReference type="Proteomes" id="UP000002640"/>
    </source>
</evidence>
<accession>G4ZDM2</accession>
<keyword evidence="2" id="KW-1185">Reference proteome</keyword>
<dbReference type="InterPro" id="IPR052050">
    <property type="entry name" value="SecEffector_AnkRepeat"/>
</dbReference>
<evidence type="ECO:0000313" key="1">
    <source>
        <dbReference type="EMBL" id="EGZ18361.1"/>
    </source>
</evidence>
<dbReference type="InterPro" id="IPR036770">
    <property type="entry name" value="Ankyrin_rpt-contain_sf"/>
</dbReference>
<dbReference type="Pfam" id="PF13637">
    <property type="entry name" value="Ank_4"/>
    <property type="match status" value="1"/>
</dbReference>
<dbReference type="GeneID" id="20641937"/>
<dbReference type="AlphaFoldDB" id="G4ZDM2"/>
<dbReference type="Gene3D" id="1.25.40.20">
    <property type="entry name" value="Ankyrin repeat-containing domain"/>
    <property type="match status" value="3"/>
</dbReference>
<dbReference type="RefSeq" id="XP_009527419.1">
    <property type="nucleotide sequence ID" value="XM_009529124.1"/>
</dbReference>
<proteinExistence type="predicted"/>
<dbReference type="SUPFAM" id="SSF48403">
    <property type="entry name" value="Ankyrin repeat"/>
    <property type="match status" value="2"/>
</dbReference>
<dbReference type="KEGG" id="psoj:PHYSODRAFT_301057"/>
<reference evidence="1 2" key="1">
    <citation type="journal article" date="2006" name="Science">
        <title>Phytophthora genome sequences uncover evolutionary origins and mechanisms of pathogenesis.</title>
        <authorList>
            <person name="Tyler B.M."/>
            <person name="Tripathy S."/>
            <person name="Zhang X."/>
            <person name="Dehal P."/>
            <person name="Jiang R.H."/>
            <person name="Aerts A."/>
            <person name="Arredondo F.D."/>
            <person name="Baxter L."/>
            <person name="Bensasson D."/>
            <person name="Beynon J.L."/>
            <person name="Chapman J."/>
            <person name="Damasceno C.M."/>
            <person name="Dorrance A.E."/>
            <person name="Dou D."/>
            <person name="Dickerman A.W."/>
            <person name="Dubchak I.L."/>
            <person name="Garbelotto M."/>
            <person name="Gijzen M."/>
            <person name="Gordon S.G."/>
            <person name="Govers F."/>
            <person name="Grunwald N.J."/>
            <person name="Huang W."/>
            <person name="Ivors K.L."/>
            <person name="Jones R.W."/>
            <person name="Kamoun S."/>
            <person name="Krampis K."/>
            <person name="Lamour K.H."/>
            <person name="Lee M.K."/>
            <person name="McDonald W.H."/>
            <person name="Medina M."/>
            <person name="Meijer H.J."/>
            <person name="Nordberg E.K."/>
            <person name="Maclean D.J."/>
            <person name="Ospina-Giraldo M.D."/>
            <person name="Morris P.F."/>
            <person name="Phuntumart V."/>
            <person name="Putnam N.H."/>
            <person name="Rash S."/>
            <person name="Rose J.K."/>
            <person name="Sakihama Y."/>
            <person name="Salamov A.A."/>
            <person name="Savidor A."/>
            <person name="Scheuring C.F."/>
            <person name="Smith B.M."/>
            <person name="Sobral B.W."/>
            <person name="Terry A."/>
            <person name="Torto-Alalibo T.A."/>
            <person name="Win J."/>
            <person name="Xu Z."/>
            <person name="Zhang H."/>
            <person name="Grigoriev I.V."/>
            <person name="Rokhsar D.S."/>
            <person name="Boore J.L."/>
        </authorList>
    </citation>
    <scope>NUCLEOTIDE SEQUENCE [LARGE SCALE GENOMIC DNA]</scope>
    <source>
        <strain evidence="1 2">P6497</strain>
    </source>
</reference>
<gene>
    <name evidence="1" type="ORF">PHYSODRAFT_301057</name>
</gene>
<dbReference type="InterPro" id="IPR002110">
    <property type="entry name" value="Ankyrin_rpt"/>
</dbReference>